<dbReference type="PANTHER" id="PTHR15907">
    <property type="entry name" value="DUF614 FAMILY PROTEIN-RELATED"/>
    <property type="match status" value="1"/>
</dbReference>
<dbReference type="Pfam" id="PF04749">
    <property type="entry name" value="PLAC8"/>
    <property type="match status" value="1"/>
</dbReference>
<comment type="caution">
    <text evidence="3">The sequence shown here is derived from an EMBL/GenBank/DDBJ whole genome shotgun (WGS) entry which is preliminary data.</text>
</comment>
<feature type="transmembrane region" description="Helical" evidence="2">
    <location>
        <begin position="163"/>
        <end position="183"/>
    </location>
</feature>
<name>A0AB34JZ04_PRYPA</name>
<dbReference type="AlphaFoldDB" id="A0AB34JZ04"/>
<evidence type="ECO:0000256" key="2">
    <source>
        <dbReference type="SAM" id="Phobius"/>
    </source>
</evidence>
<reference evidence="3 4" key="1">
    <citation type="journal article" date="2024" name="Science">
        <title>Giant polyketide synthase enzymes in the biosynthesis of giant marine polyether toxins.</title>
        <authorList>
            <person name="Fallon T.R."/>
            <person name="Shende V.V."/>
            <person name="Wierzbicki I.H."/>
            <person name="Pendleton A.L."/>
            <person name="Watervoot N.F."/>
            <person name="Auber R.P."/>
            <person name="Gonzalez D.J."/>
            <person name="Wisecaver J.H."/>
            <person name="Moore B.S."/>
        </authorList>
    </citation>
    <scope>NUCLEOTIDE SEQUENCE [LARGE SCALE GENOMIC DNA]</scope>
    <source>
        <strain evidence="3 4">12B1</strain>
    </source>
</reference>
<feature type="region of interest" description="Disordered" evidence="1">
    <location>
        <begin position="1"/>
        <end position="38"/>
    </location>
</feature>
<keyword evidence="2" id="KW-0472">Membrane</keyword>
<protein>
    <recommendedName>
        <fullName evidence="5">RING-CH-type domain-containing protein</fullName>
    </recommendedName>
</protein>
<gene>
    <name evidence="3" type="ORF">AB1Y20_020737</name>
</gene>
<evidence type="ECO:0000313" key="4">
    <source>
        <dbReference type="Proteomes" id="UP001515480"/>
    </source>
</evidence>
<evidence type="ECO:0008006" key="5">
    <source>
        <dbReference type="Google" id="ProtNLM"/>
    </source>
</evidence>
<evidence type="ECO:0000256" key="1">
    <source>
        <dbReference type="SAM" id="MobiDB-lite"/>
    </source>
</evidence>
<feature type="transmembrane region" description="Helical" evidence="2">
    <location>
        <begin position="80"/>
        <end position="101"/>
    </location>
</feature>
<keyword evidence="2" id="KW-1133">Transmembrane helix</keyword>
<sequence length="240" mass="25986">MVAEPPPAAPTDASTPSVLARSRRSRTRSPQASDEERRGLVQWSSGTFACHQQPELCALSTACPCVQFGINQRMAFHESCVRWALAWISPALALWLLLSLLPSPSSSSPSPHFSSSSPSPSSPSLSFPPEADVKHPRLHAARLHAAALPSHRPATAPPPPLPLASALYALPLLFAAFGLIGCFRRRKLRRKYALTGSTLSDFVCHCCCVPCSIAREAREIRTQVVNETLASMECSCDDFE</sequence>
<keyword evidence="2" id="KW-0812">Transmembrane</keyword>
<dbReference type="Proteomes" id="UP001515480">
    <property type="component" value="Unassembled WGS sequence"/>
</dbReference>
<evidence type="ECO:0000313" key="3">
    <source>
        <dbReference type="EMBL" id="KAL1525910.1"/>
    </source>
</evidence>
<proteinExistence type="predicted"/>
<dbReference type="InterPro" id="IPR006461">
    <property type="entry name" value="PLAC_motif_containing"/>
</dbReference>
<feature type="region of interest" description="Disordered" evidence="1">
    <location>
        <begin position="109"/>
        <end position="129"/>
    </location>
</feature>
<keyword evidence="4" id="KW-1185">Reference proteome</keyword>
<dbReference type="NCBIfam" id="TIGR01571">
    <property type="entry name" value="A_thal_Cys_rich"/>
    <property type="match status" value="1"/>
</dbReference>
<organism evidence="3 4">
    <name type="scientific">Prymnesium parvum</name>
    <name type="common">Toxic golden alga</name>
    <dbReference type="NCBI Taxonomy" id="97485"/>
    <lineage>
        <taxon>Eukaryota</taxon>
        <taxon>Haptista</taxon>
        <taxon>Haptophyta</taxon>
        <taxon>Prymnesiophyceae</taxon>
        <taxon>Prymnesiales</taxon>
        <taxon>Prymnesiaceae</taxon>
        <taxon>Prymnesium</taxon>
    </lineage>
</organism>
<accession>A0AB34JZ04</accession>
<dbReference type="EMBL" id="JBGBPQ010000004">
    <property type="protein sequence ID" value="KAL1525910.1"/>
    <property type="molecule type" value="Genomic_DNA"/>
</dbReference>